<feature type="compositionally biased region" description="Polar residues" evidence="1">
    <location>
        <begin position="38"/>
        <end position="48"/>
    </location>
</feature>
<gene>
    <name evidence="2" type="ordered locus">SJA_C1-15240</name>
</gene>
<evidence type="ECO:0000313" key="3">
    <source>
        <dbReference type="Proteomes" id="UP000007753"/>
    </source>
</evidence>
<dbReference type="Proteomes" id="UP000007753">
    <property type="component" value="Chromosome 1"/>
</dbReference>
<name>D4Z176_SPHIU</name>
<proteinExistence type="predicted"/>
<reference evidence="2 3" key="1">
    <citation type="journal article" date="2010" name="J. Bacteriol.">
        <title>Complete genome sequence of the representative gamma-hexachlorocyclohexane-degrading bacterium Sphingobium japonicum UT26.</title>
        <authorList>
            <person name="Nagata Y."/>
            <person name="Ohtsubo Y."/>
            <person name="Endo R."/>
            <person name="Ichikawa N."/>
            <person name="Ankai A."/>
            <person name="Oguchi A."/>
            <person name="Fukui S."/>
            <person name="Fujita N."/>
            <person name="Tsuda M."/>
        </authorList>
    </citation>
    <scope>NUCLEOTIDE SEQUENCE [LARGE SCALE GENOMIC DNA]</scope>
    <source>
        <strain evidence="3">DSM 16413 / CCM 7287 / MTCC 6362 / UT26 / NBRC 101211 / UT26S</strain>
    </source>
</reference>
<organism evidence="2 3">
    <name type="scientific">Sphingobium indicum (strain DSM 16413 / CCM 7287 / MTCC 6362 / UT26 / NBRC 101211 / UT26S)</name>
    <name type="common">Sphingobium japonicum</name>
    <dbReference type="NCBI Taxonomy" id="452662"/>
    <lineage>
        <taxon>Bacteria</taxon>
        <taxon>Pseudomonadati</taxon>
        <taxon>Pseudomonadota</taxon>
        <taxon>Alphaproteobacteria</taxon>
        <taxon>Sphingomonadales</taxon>
        <taxon>Sphingomonadaceae</taxon>
        <taxon>Sphingobium</taxon>
    </lineage>
</organism>
<dbReference type="HOGENOM" id="CLU_2685947_0_0_5"/>
<keyword evidence="3" id="KW-1185">Reference proteome</keyword>
<dbReference type="AlphaFoldDB" id="D4Z176"/>
<feature type="region of interest" description="Disordered" evidence="1">
    <location>
        <begin position="1"/>
        <end position="74"/>
    </location>
</feature>
<protein>
    <submittedName>
        <fullName evidence="2">Uncharacterized protein</fullName>
    </submittedName>
</protein>
<accession>D4Z176</accession>
<evidence type="ECO:0000313" key="2">
    <source>
        <dbReference type="EMBL" id="BAI96358.1"/>
    </source>
</evidence>
<dbReference type="EMBL" id="AP010803">
    <property type="protein sequence ID" value="BAI96358.1"/>
    <property type="molecule type" value="Genomic_DNA"/>
</dbReference>
<sequence length="74" mass="7859">MRNGTGASRNIRAEQGPSLSTAAVARQRGQIRKCREMANSSHQFSVTPGLTRGPAFLLSAAPRPRQRDPGSSPG</sequence>
<evidence type="ECO:0000256" key="1">
    <source>
        <dbReference type="SAM" id="MobiDB-lite"/>
    </source>
</evidence>
<dbReference type="KEGG" id="sjp:SJA_C1-15240"/>